<dbReference type="Proteomes" id="UP001149090">
    <property type="component" value="Unassembled WGS sequence"/>
</dbReference>
<reference evidence="3" key="1">
    <citation type="submission" date="2022-10" db="EMBL/GenBank/DDBJ databases">
        <title>Novel sulphate-reducing endosymbionts in the free-living metamonad Anaeramoeba.</title>
        <authorList>
            <person name="Jerlstrom-Hultqvist J."/>
            <person name="Cepicka I."/>
            <person name="Gallot-Lavallee L."/>
            <person name="Salas-Leiva D."/>
            <person name="Curtis B.A."/>
            <person name="Zahonova K."/>
            <person name="Pipaliya S."/>
            <person name="Dacks J."/>
            <person name="Roger A.J."/>
        </authorList>
    </citation>
    <scope>NUCLEOTIDE SEQUENCE</scope>
    <source>
        <strain evidence="3">BMAN</strain>
    </source>
</reference>
<dbReference type="GO" id="GO:0005840">
    <property type="term" value="C:ribosome"/>
    <property type="evidence" value="ECO:0007669"/>
    <property type="project" value="UniProtKB-KW"/>
</dbReference>
<keyword evidence="3" id="KW-0687">Ribonucleoprotein</keyword>
<protein>
    <submittedName>
        <fullName evidence="3">UBIQUITIN-40S ribosomal protein S31</fullName>
    </submittedName>
</protein>
<dbReference type="FunFam" id="3.10.20.90:FF:000205">
    <property type="entry name" value="2'-5'-oligoadenylate synthase-like protein 2"/>
    <property type="match status" value="1"/>
</dbReference>
<gene>
    <name evidence="3" type="ORF">M0811_04296</name>
</gene>
<dbReference type="InterPro" id="IPR019956">
    <property type="entry name" value="Ubiquitin_dom"/>
</dbReference>
<dbReference type="OMA" id="DNANPNE"/>
<dbReference type="GO" id="GO:0031593">
    <property type="term" value="F:polyubiquitin modification-dependent protein binding"/>
    <property type="evidence" value="ECO:0007669"/>
    <property type="project" value="TreeGrafter"/>
</dbReference>
<dbReference type="GO" id="GO:0005654">
    <property type="term" value="C:nucleoplasm"/>
    <property type="evidence" value="ECO:0007669"/>
    <property type="project" value="TreeGrafter"/>
</dbReference>
<keyword evidence="3" id="KW-0689">Ribosomal protein</keyword>
<dbReference type="EMBL" id="JAPDFW010000033">
    <property type="protein sequence ID" value="KAJ5079275.1"/>
    <property type="molecule type" value="Genomic_DNA"/>
</dbReference>
<dbReference type="PROSITE" id="PS50053">
    <property type="entry name" value="UBIQUITIN_2"/>
    <property type="match status" value="1"/>
</dbReference>
<proteinExistence type="predicted"/>
<dbReference type="InterPro" id="IPR029071">
    <property type="entry name" value="Ubiquitin-like_domsf"/>
</dbReference>
<dbReference type="SMART" id="SM00213">
    <property type="entry name" value="UBQ"/>
    <property type="match status" value="1"/>
</dbReference>
<dbReference type="AlphaFoldDB" id="A0A9Q0LWP9"/>
<dbReference type="PRINTS" id="PR00348">
    <property type="entry name" value="UBIQUITIN"/>
</dbReference>
<evidence type="ECO:0000313" key="3">
    <source>
        <dbReference type="EMBL" id="KAJ5079275.1"/>
    </source>
</evidence>
<dbReference type="SUPFAM" id="SSF54236">
    <property type="entry name" value="Ubiquitin-like"/>
    <property type="match status" value="1"/>
</dbReference>
<dbReference type="GO" id="GO:0043130">
    <property type="term" value="F:ubiquitin binding"/>
    <property type="evidence" value="ECO:0007669"/>
    <property type="project" value="TreeGrafter"/>
</dbReference>
<dbReference type="Pfam" id="PF00240">
    <property type="entry name" value="ubiquitin"/>
    <property type="match status" value="1"/>
</dbReference>
<feature type="region of interest" description="Disordered" evidence="1">
    <location>
        <begin position="73"/>
        <end position="105"/>
    </location>
</feature>
<dbReference type="PANTHER" id="PTHR10621">
    <property type="entry name" value="UV EXCISION REPAIR PROTEIN RAD23"/>
    <property type="match status" value="1"/>
</dbReference>
<evidence type="ECO:0000313" key="4">
    <source>
        <dbReference type="Proteomes" id="UP001149090"/>
    </source>
</evidence>
<name>A0A9Q0LWP9_ANAIG</name>
<dbReference type="GO" id="GO:0070628">
    <property type="term" value="F:proteasome binding"/>
    <property type="evidence" value="ECO:0007669"/>
    <property type="project" value="TreeGrafter"/>
</dbReference>
<comment type="caution">
    <text evidence="3">The sequence shown here is derived from an EMBL/GenBank/DDBJ whole genome shotgun (WGS) entry which is preliminary data.</text>
</comment>
<dbReference type="Gene3D" id="3.10.20.90">
    <property type="entry name" value="Phosphatidylinositol 3-kinase Catalytic Subunit, Chain A, domain 1"/>
    <property type="match status" value="1"/>
</dbReference>
<dbReference type="InterPro" id="IPR000626">
    <property type="entry name" value="Ubiquitin-like_dom"/>
</dbReference>
<organism evidence="3 4">
    <name type="scientific">Anaeramoeba ignava</name>
    <name type="common">Anaerobic marine amoeba</name>
    <dbReference type="NCBI Taxonomy" id="1746090"/>
    <lineage>
        <taxon>Eukaryota</taxon>
        <taxon>Metamonada</taxon>
        <taxon>Anaeramoebidae</taxon>
        <taxon>Anaeramoeba</taxon>
    </lineage>
</organism>
<keyword evidence="4" id="KW-1185">Reference proteome</keyword>
<evidence type="ECO:0000259" key="2">
    <source>
        <dbReference type="PROSITE" id="PS50053"/>
    </source>
</evidence>
<accession>A0A9Q0LWP9</accession>
<dbReference type="GO" id="GO:0043161">
    <property type="term" value="P:proteasome-mediated ubiquitin-dependent protein catabolic process"/>
    <property type="evidence" value="ECO:0007669"/>
    <property type="project" value="TreeGrafter"/>
</dbReference>
<dbReference type="OrthoDB" id="419317at2759"/>
<dbReference type="PANTHER" id="PTHR10621:SF38">
    <property type="entry name" value="UBIQUITIN DOMAIN-CONTAINING PROTEIN 7SL RNA1-RELATED"/>
    <property type="match status" value="1"/>
</dbReference>
<evidence type="ECO:0000256" key="1">
    <source>
        <dbReference type="SAM" id="MobiDB-lite"/>
    </source>
</evidence>
<sequence>MKIFVKTLTGKQFAFDVSPQDTILNLKKELEQSQGIPFSQQKFILAGNTLQDDQTFQDYRIQEKTTIHLVLTRGGDNANPNEPDAIPTKNSFNQNYQVVSQPSQKKACNIL</sequence>
<feature type="compositionally biased region" description="Polar residues" evidence="1">
    <location>
        <begin position="88"/>
        <end position="105"/>
    </location>
</feature>
<feature type="domain" description="Ubiquitin-like" evidence="2">
    <location>
        <begin position="1"/>
        <end position="76"/>
    </location>
</feature>
<dbReference type="GO" id="GO:0005829">
    <property type="term" value="C:cytosol"/>
    <property type="evidence" value="ECO:0007669"/>
    <property type="project" value="TreeGrafter"/>
</dbReference>